<dbReference type="PIRSF" id="PIRSF001112">
    <property type="entry name" value="Epoxide_hydrolase"/>
    <property type="match status" value="1"/>
</dbReference>
<evidence type="ECO:0000313" key="6">
    <source>
        <dbReference type="EMBL" id="EHR52754.1"/>
    </source>
</evidence>
<feature type="active site" description="Nucleophile" evidence="4">
    <location>
        <position position="219"/>
    </location>
</feature>
<dbReference type="RefSeq" id="WP_009156132.1">
    <property type="nucleotide sequence ID" value="NZ_CM001439.1"/>
</dbReference>
<name>H5XBW7_9PSEU</name>
<dbReference type="HOGENOM" id="CLU_019414_0_1_11"/>
<dbReference type="SUPFAM" id="SSF53474">
    <property type="entry name" value="alpha/beta-Hydrolases"/>
    <property type="match status" value="1"/>
</dbReference>
<dbReference type="Proteomes" id="UP000004926">
    <property type="component" value="Chromosome"/>
</dbReference>
<dbReference type="Pfam" id="PF06441">
    <property type="entry name" value="EHN"/>
    <property type="match status" value="1"/>
</dbReference>
<dbReference type="GO" id="GO:0004301">
    <property type="term" value="F:epoxide hydrolase activity"/>
    <property type="evidence" value="ECO:0007669"/>
    <property type="project" value="TreeGrafter"/>
</dbReference>
<sequence length="432" mass="48083">MDVPLTRRSVLRLGSAVTAGGALSTVVPAATAGAALSEPRQRPVPRPGRDLRPFQVRVPWETLHRIRHRVRAAHLPVTAQGAAWDFGVAADWFRDVLGYWHSRFDWRAVEAQLRRVPQYLAPIEGRELHFARLRPRSQVTDRPPVLLVHGWPTSFYTMLPLARRLVAYGFEVVVPSIPGYGFSEPVADRPRGLRFVTERIARLMTEVLGHERYLVHGSDFGAVVADWLAVDRPEQLVGSHTTMFGLRHAGAVPGSGETGVDDPTPEELDFVAREAATMARESAYAALQVTRPETIAYALADSPVGFAAYVLDKWQKWTGPNDRSFPDVYGLDRLLAEVMIYLVSDSVATSLWSYAGSTEDPPTLGPGERIEVPFGYSSFADPLMLQIPRHFGERSRGDVRMWREYSKGGHFPMLECTDELARDIVDFAGMLG</sequence>
<keyword evidence="6" id="KW-0808">Transferase</keyword>
<evidence type="ECO:0000256" key="3">
    <source>
        <dbReference type="ARBA" id="ARBA00022801"/>
    </source>
</evidence>
<dbReference type="InterPro" id="IPR010497">
    <property type="entry name" value="Epoxide_hydro_N"/>
</dbReference>
<dbReference type="InterPro" id="IPR016292">
    <property type="entry name" value="Epoxide_hydrolase"/>
</dbReference>
<feature type="active site" description="Proton acceptor" evidence="4">
    <location>
        <position position="410"/>
    </location>
</feature>
<dbReference type="GO" id="GO:0097176">
    <property type="term" value="P:epoxide metabolic process"/>
    <property type="evidence" value="ECO:0007669"/>
    <property type="project" value="TreeGrafter"/>
</dbReference>
<dbReference type="Gene3D" id="3.40.50.1820">
    <property type="entry name" value="alpha/beta hydrolase"/>
    <property type="match status" value="1"/>
</dbReference>
<dbReference type="PANTHER" id="PTHR21661:SF35">
    <property type="entry name" value="EPOXIDE HYDROLASE"/>
    <property type="match status" value="1"/>
</dbReference>
<dbReference type="InterPro" id="IPR006311">
    <property type="entry name" value="TAT_signal"/>
</dbReference>
<organism evidence="6 7">
    <name type="scientific">Saccharomonospora marina XMU15</name>
    <dbReference type="NCBI Taxonomy" id="882083"/>
    <lineage>
        <taxon>Bacteria</taxon>
        <taxon>Bacillati</taxon>
        <taxon>Actinomycetota</taxon>
        <taxon>Actinomycetes</taxon>
        <taxon>Pseudonocardiales</taxon>
        <taxon>Pseudonocardiaceae</taxon>
        <taxon>Saccharomonospora</taxon>
    </lineage>
</organism>
<evidence type="ECO:0000313" key="7">
    <source>
        <dbReference type="Proteomes" id="UP000004926"/>
    </source>
</evidence>
<dbReference type="AlphaFoldDB" id="H5XBW7"/>
<dbReference type="PRINTS" id="PR00412">
    <property type="entry name" value="EPOXHYDRLASE"/>
</dbReference>
<dbReference type="PROSITE" id="PS51318">
    <property type="entry name" value="TAT"/>
    <property type="match status" value="1"/>
</dbReference>
<gene>
    <name evidence="6" type="ORF">SacmaDRAFT_4571</name>
</gene>
<evidence type="ECO:0000256" key="2">
    <source>
        <dbReference type="ARBA" id="ARBA00022797"/>
    </source>
</evidence>
<dbReference type="EMBL" id="CM001439">
    <property type="protein sequence ID" value="EHR52754.1"/>
    <property type="molecule type" value="Genomic_DNA"/>
</dbReference>
<feature type="domain" description="Epoxide hydrolase N-terminal" evidence="5">
    <location>
        <begin position="52"/>
        <end position="157"/>
    </location>
</feature>
<dbReference type="eggNOG" id="COG0596">
    <property type="taxonomic scope" value="Bacteria"/>
</dbReference>
<feature type="active site" description="Proton donor" evidence="4">
    <location>
        <position position="354"/>
    </location>
</feature>
<keyword evidence="7" id="KW-1185">Reference proteome</keyword>
<dbReference type="STRING" id="882083.SacmaDRAFT_4571"/>
<keyword evidence="2" id="KW-0058">Aromatic hydrocarbons catabolism</keyword>
<dbReference type="InterPro" id="IPR000639">
    <property type="entry name" value="Epox_hydrolase-like"/>
</dbReference>
<protein>
    <submittedName>
        <fullName evidence="6">Putative hydrolase or acyltransferase of alpha/beta superfamily</fullName>
    </submittedName>
</protein>
<dbReference type="GO" id="GO:0016746">
    <property type="term" value="F:acyltransferase activity"/>
    <property type="evidence" value="ECO:0007669"/>
    <property type="project" value="UniProtKB-KW"/>
</dbReference>
<evidence type="ECO:0000259" key="5">
    <source>
        <dbReference type="Pfam" id="PF06441"/>
    </source>
</evidence>
<evidence type="ECO:0000256" key="1">
    <source>
        <dbReference type="ARBA" id="ARBA00010088"/>
    </source>
</evidence>
<keyword evidence="3 6" id="KW-0378">Hydrolase</keyword>
<accession>H5XBW7</accession>
<dbReference type="PANTHER" id="PTHR21661">
    <property type="entry name" value="EPOXIDE HYDROLASE 1-RELATED"/>
    <property type="match status" value="1"/>
</dbReference>
<comment type="similarity">
    <text evidence="1">Belongs to the peptidase S33 family.</text>
</comment>
<proteinExistence type="inferred from homology"/>
<dbReference type="InterPro" id="IPR029058">
    <property type="entry name" value="AB_hydrolase_fold"/>
</dbReference>
<dbReference type="OrthoDB" id="27092at2"/>
<keyword evidence="6" id="KW-0012">Acyltransferase</keyword>
<evidence type="ECO:0000256" key="4">
    <source>
        <dbReference type="PIRSR" id="PIRSR001112-1"/>
    </source>
</evidence>
<reference evidence="6 7" key="1">
    <citation type="journal article" date="2012" name="Stand. Genomic Sci.">
        <title>Genome sequence of the ocean sediment bacterium Saccharomonospora marina type strain (XMU15(T)).</title>
        <authorList>
            <person name="Klenk H.P."/>
            <person name="Lu M."/>
            <person name="Lucas S."/>
            <person name="Lapidus A."/>
            <person name="Copeland A."/>
            <person name="Pitluck S."/>
            <person name="Goodwin L.A."/>
            <person name="Han C."/>
            <person name="Tapia R."/>
            <person name="Brambilla E.M."/>
            <person name="Potter G."/>
            <person name="Land M."/>
            <person name="Ivanova N."/>
            <person name="Rohde M."/>
            <person name="Goker M."/>
            <person name="Detter J.C."/>
            <person name="Li W.J."/>
            <person name="Kyrpides N.C."/>
            <person name="Woyke T."/>
        </authorList>
    </citation>
    <scope>NUCLEOTIDE SEQUENCE [LARGE SCALE GENOMIC DNA]</scope>
    <source>
        <strain evidence="6 7">XMU15</strain>
    </source>
</reference>